<dbReference type="Gene3D" id="3.40.50.150">
    <property type="entry name" value="Vaccinia Virus protein VP39"/>
    <property type="match status" value="1"/>
</dbReference>
<name>A0A1X7KZU1_9SPHI</name>
<dbReference type="Proteomes" id="UP000192980">
    <property type="component" value="Unassembled WGS sequence"/>
</dbReference>
<keyword evidence="2" id="KW-1185">Reference proteome</keyword>
<proteinExistence type="predicted"/>
<dbReference type="EMBL" id="FXAU01000007">
    <property type="protein sequence ID" value="SMG46562.1"/>
    <property type="molecule type" value="Genomic_DNA"/>
</dbReference>
<dbReference type="SUPFAM" id="SSF53335">
    <property type="entry name" value="S-adenosyl-L-methionine-dependent methyltransferases"/>
    <property type="match status" value="1"/>
</dbReference>
<accession>A0A1X7KZU1</accession>
<sequence length="213" mass="24219">MKQEGSYTSLLNTRVLRGLLSLGGKGYFVQRGWLQSYKHKQALSPTGEPIPWLTYSFLDFIEGRLNKELSLFEYGAGNSTFFFAKQVKTVRSIENNEEWYAKIKGNLPTNVDISFVPLGDKAYQEAILHENSDFDIVLVDGRERVACLKNAMQKLSNKGVIILDDAEREKYKEAFEYMKAKGFRHIPFSGIAIGAIHDKSTVVFYRDQNCLGI</sequence>
<gene>
    <name evidence="1" type="ORF">SAMN05660862_3318</name>
</gene>
<evidence type="ECO:0000313" key="2">
    <source>
        <dbReference type="Proteomes" id="UP000192980"/>
    </source>
</evidence>
<dbReference type="RefSeq" id="WP_085474019.1">
    <property type="nucleotide sequence ID" value="NZ_CP038029.1"/>
</dbReference>
<evidence type="ECO:0000313" key="1">
    <source>
        <dbReference type="EMBL" id="SMG46562.1"/>
    </source>
</evidence>
<dbReference type="AlphaFoldDB" id="A0A1X7KZU1"/>
<organism evidence="1 2">
    <name type="scientific">Sphingobacterium psychroaquaticum</name>
    <dbReference type="NCBI Taxonomy" id="561061"/>
    <lineage>
        <taxon>Bacteria</taxon>
        <taxon>Pseudomonadati</taxon>
        <taxon>Bacteroidota</taxon>
        <taxon>Sphingobacteriia</taxon>
        <taxon>Sphingobacteriales</taxon>
        <taxon>Sphingobacteriaceae</taxon>
        <taxon>Sphingobacterium</taxon>
    </lineage>
</organism>
<dbReference type="InterPro" id="IPR029063">
    <property type="entry name" value="SAM-dependent_MTases_sf"/>
</dbReference>
<reference evidence="1 2" key="1">
    <citation type="submission" date="2017-04" db="EMBL/GenBank/DDBJ databases">
        <authorList>
            <person name="Afonso C.L."/>
            <person name="Miller P.J."/>
            <person name="Scott M.A."/>
            <person name="Spackman E."/>
            <person name="Goraichik I."/>
            <person name="Dimitrov K.M."/>
            <person name="Suarez D.L."/>
            <person name="Swayne D.E."/>
        </authorList>
    </citation>
    <scope>NUCLEOTIDE SEQUENCE [LARGE SCALE GENOMIC DNA]</scope>
    <source>
        <strain evidence="1 2">DSM 22418</strain>
    </source>
</reference>
<dbReference type="OrthoDB" id="938855at2"/>
<dbReference type="STRING" id="561061.SAMN05660862_3318"/>
<protein>
    <submittedName>
        <fullName evidence="1">Uncharacterized protein</fullName>
    </submittedName>
</protein>